<keyword evidence="1" id="KW-0808">Transferase</keyword>
<dbReference type="Gene3D" id="3.40.630.30">
    <property type="match status" value="1"/>
</dbReference>
<dbReference type="InterPro" id="IPR050832">
    <property type="entry name" value="Bact_Acetyltransf"/>
</dbReference>
<evidence type="ECO:0000313" key="5">
    <source>
        <dbReference type="Proteomes" id="UP001500851"/>
    </source>
</evidence>
<feature type="domain" description="N-acetyltransferase" evidence="3">
    <location>
        <begin position="4"/>
        <end position="158"/>
    </location>
</feature>
<dbReference type="Pfam" id="PF00583">
    <property type="entry name" value="Acetyltransf_1"/>
    <property type="match status" value="1"/>
</dbReference>
<proteinExistence type="predicted"/>
<dbReference type="InterPro" id="IPR016181">
    <property type="entry name" value="Acyl_CoA_acyltransferase"/>
</dbReference>
<evidence type="ECO:0000256" key="2">
    <source>
        <dbReference type="ARBA" id="ARBA00023315"/>
    </source>
</evidence>
<dbReference type="EMBL" id="BAAAOB010000002">
    <property type="protein sequence ID" value="GAA1792399.1"/>
    <property type="molecule type" value="Genomic_DNA"/>
</dbReference>
<organism evidence="4 5">
    <name type="scientific">Leucobacter iarius</name>
    <dbReference type="NCBI Taxonomy" id="333963"/>
    <lineage>
        <taxon>Bacteria</taxon>
        <taxon>Bacillati</taxon>
        <taxon>Actinomycetota</taxon>
        <taxon>Actinomycetes</taxon>
        <taxon>Micrococcales</taxon>
        <taxon>Microbacteriaceae</taxon>
        <taxon>Leucobacter</taxon>
    </lineage>
</organism>
<dbReference type="Proteomes" id="UP001500851">
    <property type="component" value="Unassembled WGS sequence"/>
</dbReference>
<keyword evidence="2" id="KW-0012">Acyltransferase</keyword>
<sequence>MTALTLRPMTDAEYSAWQIALARDYAAEKVEAGQWPEEGSVERARRENAELLPEGRSTRRMLLLTAVIPTGEAVGRVWIGLDHPRGVQGVAFLYDIEVHADRRGAGMGRALLEAAEGEARAEGATALELNVFGSNETARALYDSAGYAVMAQQMRKPL</sequence>
<dbReference type="PANTHER" id="PTHR43877:SF2">
    <property type="entry name" value="AMINOALKYLPHOSPHONATE N-ACETYLTRANSFERASE-RELATED"/>
    <property type="match status" value="1"/>
</dbReference>
<evidence type="ECO:0000313" key="4">
    <source>
        <dbReference type="EMBL" id="GAA1792399.1"/>
    </source>
</evidence>
<reference evidence="5" key="1">
    <citation type="journal article" date="2019" name="Int. J. Syst. Evol. Microbiol.">
        <title>The Global Catalogue of Microorganisms (GCM) 10K type strain sequencing project: providing services to taxonomists for standard genome sequencing and annotation.</title>
        <authorList>
            <consortium name="The Broad Institute Genomics Platform"/>
            <consortium name="The Broad Institute Genome Sequencing Center for Infectious Disease"/>
            <person name="Wu L."/>
            <person name="Ma J."/>
        </authorList>
    </citation>
    <scope>NUCLEOTIDE SEQUENCE [LARGE SCALE GENOMIC DNA]</scope>
    <source>
        <strain evidence="5">JCM 14736</strain>
    </source>
</reference>
<accession>A0ABP4XUG1</accession>
<protein>
    <recommendedName>
        <fullName evidence="3">N-acetyltransferase domain-containing protein</fullName>
    </recommendedName>
</protein>
<dbReference type="PROSITE" id="PS51186">
    <property type="entry name" value="GNAT"/>
    <property type="match status" value="1"/>
</dbReference>
<dbReference type="PANTHER" id="PTHR43877">
    <property type="entry name" value="AMINOALKYLPHOSPHONATE N-ACETYLTRANSFERASE-RELATED-RELATED"/>
    <property type="match status" value="1"/>
</dbReference>
<evidence type="ECO:0000259" key="3">
    <source>
        <dbReference type="PROSITE" id="PS51186"/>
    </source>
</evidence>
<evidence type="ECO:0000256" key="1">
    <source>
        <dbReference type="ARBA" id="ARBA00022679"/>
    </source>
</evidence>
<name>A0ABP4XUG1_9MICO</name>
<gene>
    <name evidence="4" type="ORF">GCM10009768_21750</name>
</gene>
<dbReference type="SUPFAM" id="SSF55729">
    <property type="entry name" value="Acyl-CoA N-acyltransferases (Nat)"/>
    <property type="match status" value="1"/>
</dbReference>
<dbReference type="InterPro" id="IPR000182">
    <property type="entry name" value="GNAT_dom"/>
</dbReference>
<dbReference type="RefSeq" id="WP_344032176.1">
    <property type="nucleotide sequence ID" value="NZ_BAAAOB010000002.1"/>
</dbReference>
<comment type="caution">
    <text evidence="4">The sequence shown here is derived from an EMBL/GenBank/DDBJ whole genome shotgun (WGS) entry which is preliminary data.</text>
</comment>
<keyword evidence="5" id="KW-1185">Reference proteome</keyword>